<proteinExistence type="predicted"/>
<organism evidence="2 3">
    <name type="scientific">Rheinheimera marina</name>
    <dbReference type="NCBI Taxonomy" id="1774958"/>
    <lineage>
        <taxon>Bacteria</taxon>
        <taxon>Pseudomonadati</taxon>
        <taxon>Pseudomonadota</taxon>
        <taxon>Gammaproteobacteria</taxon>
        <taxon>Chromatiales</taxon>
        <taxon>Chromatiaceae</taxon>
        <taxon>Rheinheimera</taxon>
    </lineage>
</organism>
<feature type="coiled-coil region" evidence="1">
    <location>
        <begin position="114"/>
        <end position="169"/>
    </location>
</feature>
<sequence length="193" mass="22003">MVNPLSNQVKAKNLSEQIDRRLSLLQGKLNGDHSELVVPKSLTKLRLWEHPDYGIEKIGSPSSFVTSHQEHGRKIAKIAECLSLINKLAKRPKKPREQKLTEVIRQNNQLHESLQNTANQFVKYKTEIDRLNEEKLLLQSKVEGLVEQLKEKSEELLAARDEMISLRKALVVDGIAAHSNVTQVNFGKDNKER</sequence>
<comment type="caution">
    <text evidence="2">The sequence shown here is derived from an EMBL/GenBank/DDBJ whole genome shotgun (WGS) entry which is preliminary data.</text>
</comment>
<dbReference type="Proteomes" id="UP001595962">
    <property type="component" value="Unassembled WGS sequence"/>
</dbReference>
<evidence type="ECO:0000256" key="1">
    <source>
        <dbReference type="SAM" id="Coils"/>
    </source>
</evidence>
<name>A0ABV9JNZ9_9GAMM</name>
<evidence type="ECO:0000313" key="3">
    <source>
        <dbReference type="Proteomes" id="UP001595962"/>
    </source>
</evidence>
<accession>A0ABV9JNZ9</accession>
<dbReference type="EMBL" id="JBHSGB010000010">
    <property type="protein sequence ID" value="MFC4655993.1"/>
    <property type="molecule type" value="Genomic_DNA"/>
</dbReference>
<reference evidence="3" key="1">
    <citation type="journal article" date="2019" name="Int. J. Syst. Evol. Microbiol.">
        <title>The Global Catalogue of Microorganisms (GCM) 10K type strain sequencing project: providing services to taxonomists for standard genome sequencing and annotation.</title>
        <authorList>
            <consortium name="The Broad Institute Genomics Platform"/>
            <consortium name="The Broad Institute Genome Sequencing Center for Infectious Disease"/>
            <person name="Wu L."/>
            <person name="Ma J."/>
        </authorList>
    </citation>
    <scope>NUCLEOTIDE SEQUENCE [LARGE SCALE GENOMIC DNA]</scope>
    <source>
        <strain evidence="3">DT28</strain>
    </source>
</reference>
<dbReference type="RefSeq" id="WP_296299655.1">
    <property type="nucleotide sequence ID" value="NZ_JBHSGB010000010.1"/>
</dbReference>
<evidence type="ECO:0000313" key="2">
    <source>
        <dbReference type="EMBL" id="MFC4655993.1"/>
    </source>
</evidence>
<gene>
    <name evidence="2" type="ORF">ACFO3I_13335</name>
</gene>
<keyword evidence="1" id="KW-0175">Coiled coil</keyword>
<keyword evidence="3" id="KW-1185">Reference proteome</keyword>
<protein>
    <submittedName>
        <fullName evidence="2">Uncharacterized protein</fullName>
    </submittedName>
</protein>